<feature type="non-terminal residue" evidence="2">
    <location>
        <position position="1"/>
    </location>
</feature>
<keyword evidence="3" id="KW-1185">Reference proteome</keyword>
<dbReference type="Proteomes" id="UP000257109">
    <property type="component" value="Unassembled WGS sequence"/>
</dbReference>
<comment type="caution">
    <text evidence="2">The sequence shown here is derived from an EMBL/GenBank/DDBJ whole genome shotgun (WGS) entry which is preliminary data.</text>
</comment>
<proteinExistence type="predicted"/>
<name>A0A371IC13_MUCPR</name>
<gene>
    <name evidence="2" type="ORF">CR513_02687</name>
</gene>
<protein>
    <submittedName>
        <fullName evidence="2">Uncharacterized protein</fullName>
    </submittedName>
</protein>
<dbReference type="AlphaFoldDB" id="A0A371IC13"/>
<feature type="region of interest" description="Disordered" evidence="1">
    <location>
        <begin position="1"/>
        <end position="20"/>
    </location>
</feature>
<evidence type="ECO:0000313" key="3">
    <source>
        <dbReference type="Proteomes" id="UP000257109"/>
    </source>
</evidence>
<organism evidence="2 3">
    <name type="scientific">Mucuna pruriens</name>
    <name type="common">Velvet bean</name>
    <name type="synonym">Dolichos pruriens</name>
    <dbReference type="NCBI Taxonomy" id="157652"/>
    <lineage>
        <taxon>Eukaryota</taxon>
        <taxon>Viridiplantae</taxon>
        <taxon>Streptophyta</taxon>
        <taxon>Embryophyta</taxon>
        <taxon>Tracheophyta</taxon>
        <taxon>Spermatophyta</taxon>
        <taxon>Magnoliopsida</taxon>
        <taxon>eudicotyledons</taxon>
        <taxon>Gunneridae</taxon>
        <taxon>Pentapetalae</taxon>
        <taxon>rosids</taxon>
        <taxon>fabids</taxon>
        <taxon>Fabales</taxon>
        <taxon>Fabaceae</taxon>
        <taxon>Papilionoideae</taxon>
        <taxon>50 kb inversion clade</taxon>
        <taxon>NPAAA clade</taxon>
        <taxon>indigoferoid/millettioid clade</taxon>
        <taxon>Phaseoleae</taxon>
        <taxon>Mucuna</taxon>
    </lineage>
</organism>
<reference evidence="2" key="1">
    <citation type="submission" date="2018-05" db="EMBL/GenBank/DDBJ databases">
        <title>Draft genome of Mucuna pruriens seed.</title>
        <authorList>
            <person name="Nnadi N.E."/>
            <person name="Vos R."/>
            <person name="Hasami M.H."/>
            <person name="Devisetty U.K."/>
            <person name="Aguiy J.C."/>
        </authorList>
    </citation>
    <scope>NUCLEOTIDE SEQUENCE [LARGE SCALE GENOMIC DNA]</scope>
    <source>
        <strain evidence="2">JCA_2017</strain>
    </source>
</reference>
<evidence type="ECO:0000313" key="2">
    <source>
        <dbReference type="EMBL" id="RDY12530.1"/>
    </source>
</evidence>
<evidence type="ECO:0000256" key="1">
    <source>
        <dbReference type="SAM" id="MobiDB-lite"/>
    </source>
</evidence>
<dbReference type="EMBL" id="QJKJ01000454">
    <property type="protein sequence ID" value="RDY12530.1"/>
    <property type="molecule type" value="Genomic_DNA"/>
</dbReference>
<accession>A0A371IC13</accession>
<sequence length="125" mass="14131">MKCVQRGYKHPQGAMRPKSFTRPFYPLQAMTNSSELHAYDPRTDRTFHKLLKSPSTSEVANSSHNSNAFTSDFAVFKSNNVDFDYDPANSNSNLGVCISKFSLYNMADNDMTLKELATFDIMCQP</sequence>